<reference evidence="2 3" key="1">
    <citation type="submission" date="2024-01" db="EMBL/GenBank/DDBJ databases">
        <title>Genome assemblies of Stephania.</title>
        <authorList>
            <person name="Yang L."/>
        </authorList>
    </citation>
    <scope>NUCLEOTIDE SEQUENCE [LARGE SCALE GENOMIC DNA]</scope>
    <source>
        <strain evidence="2">YNDBR</strain>
        <tissue evidence="2">Leaf</tissue>
    </source>
</reference>
<protein>
    <submittedName>
        <fullName evidence="2">Uncharacterized protein</fullName>
    </submittedName>
</protein>
<dbReference type="Proteomes" id="UP001420932">
    <property type="component" value="Unassembled WGS sequence"/>
</dbReference>
<evidence type="ECO:0000313" key="2">
    <source>
        <dbReference type="EMBL" id="KAK9113696.1"/>
    </source>
</evidence>
<name>A0AAP0NRH7_9MAGN</name>
<gene>
    <name evidence="2" type="ORF">Syun_020493</name>
</gene>
<organism evidence="2 3">
    <name type="scientific">Stephania yunnanensis</name>
    <dbReference type="NCBI Taxonomy" id="152371"/>
    <lineage>
        <taxon>Eukaryota</taxon>
        <taxon>Viridiplantae</taxon>
        <taxon>Streptophyta</taxon>
        <taxon>Embryophyta</taxon>
        <taxon>Tracheophyta</taxon>
        <taxon>Spermatophyta</taxon>
        <taxon>Magnoliopsida</taxon>
        <taxon>Ranunculales</taxon>
        <taxon>Menispermaceae</taxon>
        <taxon>Menispermoideae</taxon>
        <taxon>Cissampelideae</taxon>
        <taxon>Stephania</taxon>
    </lineage>
</organism>
<keyword evidence="1" id="KW-0732">Signal</keyword>
<proteinExistence type="predicted"/>
<comment type="caution">
    <text evidence="2">The sequence shown here is derived from an EMBL/GenBank/DDBJ whole genome shotgun (WGS) entry which is preliminary data.</text>
</comment>
<dbReference type="EMBL" id="JBBNAF010000009">
    <property type="protein sequence ID" value="KAK9113696.1"/>
    <property type="molecule type" value="Genomic_DNA"/>
</dbReference>
<keyword evidence="3" id="KW-1185">Reference proteome</keyword>
<evidence type="ECO:0000313" key="3">
    <source>
        <dbReference type="Proteomes" id="UP001420932"/>
    </source>
</evidence>
<dbReference type="AlphaFoldDB" id="A0AAP0NRH7"/>
<sequence>MLVVVVSVVVVSVVVTIEDRPPWPTERVRKKMAGVSHAINFDGLGMDAKV</sequence>
<feature type="signal peptide" evidence="1">
    <location>
        <begin position="1"/>
        <end position="16"/>
    </location>
</feature>
<feature type="chain" id="PRO_5042946058" evidence="1">
    <location>
        <begin position="17"/>
        <end position="50"/>
    </location>
</feature>
<accession>A0AAP0NRH7</accession>
<evidence type="ECO:0000256" key="1">
    <source>
        <dbReference type="SAM" id="SignalP"/>
    </source>
</evidence>